<feature type="transmembrane region" description="Helical" evidence="1">
    <location>
        <begin position="45"/>
        <end position="69"/>
    </location>
</feature>
<gene>
    <name evidence="2" type="ORF">H8J70_02670</name>
</gene>
<keyword evidence="1" id="KW-1133">Transmembrane helix</keyword>
<comment type="caution">
    <text evidence="2">The sequence shown here is derived from an EMBL/GenBank/DDBJ whole genome shotgun (WGS) entry which is preliminary data.</text>
</comment>
<protein>
    <recommendedName>
        <fullName evidence="4">Cell division protein FtsL</fullName>
    </recommendedName>
</protein>
<keyword evidence="3" id="KW-1185">Reference proteome</keyword>
<dbReference type="RefSeq" id="WP_186502321.1">
    <property type="nucleotide sequence ID" value="NZ_JACOGK010000005.1"/>
</dbReference>
<evidence type="ECO:0000256" key="1">
    <source>
        <dbReference type="SAM" id="Phobius"/>
    </source>
</evidence>
<keyword evidence="1" id="KW-0472">Membrane</keyword>
<dbReference type="EMBL" id="JACOGK010000005">
    <property type="protein sequence ID" value="MBC3536163.1"/>
    <property type="molecule type" value="Genomic_DNA"/>
</dbReference>
<organism evidence="2 3">
    <name type="scientific">Megasphaera hominis</name>
    <dbReference type="NCBI Taxonomy" id="159836"/>
    <lineage>
        <taxon>Bacteria</taxon>
        <taxon>Bacillati</taxon>
        <taxon>Bacillota</taxon>
        <taxon>Negativicutes</taxon>
        <taxon>Veillonellales</taxon>
        <taxon>Veillonellaceae</taxon>
        <taxon>Megasphaera</taxon>
    </lineage>
</organism>
<sequence length="129" mass="15140">MKKRIVSLSDTTVSERDTILPEEEYRLQKESLKKQYKALPGLHKAVILTAIGACSLVVIQFIWIIALQYQISLLQEQNRLQEIRLVQLEQASDKHNNLLYSTYESLQDLTKKWHDLRFQVLENTWKLGN</sequence>
<keyword evidence="1" id="KW-0812">Transmembrane</keyword>
<evidence type="ECO:0000313" key="2">
    <source>
        <dbReference type="EMBL" id="MBC3536163.1"/>
    </source>
</evidence>
<dbReference type="Proteomes" id="UP000606870">
    <property type="component" value="Unassembled WGS sequence"/>
</dbReference>
<name>A0ABR6VFT5_9FIRM</name>
<proteinExistence type="predicted"/>
<evidence type="ECO:0008006" key="4">
    <source>
        <dbReference type="Google" id="ProtNLM"/>
    </source>
</evidence>
<accession>A0ABR6VFT5</accession>
<evidence type="ECO:0000313" key="3">
    <source>
        <dbReference type="Proteomes" id="UP000606870"/>
    </source>
</evidence>
<reference evidence="2 3" key="1">
    <citation type="submission" date="2020-08" db="EMBL/GenBank/DDBJ databases">
        <authorList>
            <person name="Liu C."/>
            <person name="Sun Q."/>
        </authorList>
    </citation>
    <scope>NUCLEOTIDE SEQUENCE [LARGE SCALE GENOMIC DNA]</scope>
    <source>
        <strain evidence="2 3">NSJ-59</strain>
    </source>
</reference>